<protein>
    <submittedName>
        <fullName evidence="4">Uncharacterized protein</fullName>
    </submittedName>
</protein>
<feature type="transmembrane region" description="Helical" evidence="2">
    <location>
        <begin position="168"/>
        <end position="193"/>
    </location>
</feature>
<name>A0A6A6RR10_9PLEO</name>
<feature type="compositionally biased region" description="Basic and acidic residues" evidence="1">
    <location>
        <begin position="281"/>
        <end position="290"/>
    </location>
</feature>
<evidence type="ECO:0000313" key="5">
    <source>
        <dbReference type="Proteomes" id="UP000799753"/>
    </source>
</evidence>
<feature type="signal peptide" evidence="3">
    <location>
        <begin position="1"/>
        <end position="19"/>
    </location>
</feature>
<keyword evidence="5" id="KW-1185">Reference proteome</keyword>
<keyword evidence="2" id="KW-1133">Transmembrane helix</keyword>
<keyword evidence="3" id="KW-0732">Signal</keyword>
<keyword evidence="2" id="KW-0472">Membrane</keyword>
<feature type="compositionally biased region" description="Basic and acidic residues" evidence="1">
    <location>
        <begin position="258"/>
        <end position="270"/>
    </location>
</feature>
<evidence type="ECO:0000256" key="1">
    <source>
        <dbReference type="SAM" id="MobiDB-lite"/>
    </source>
</evidence>
<gene>
    <name evidence="4" type="ORF">P280DRAFT_471957</name>
</gene>
<dbReference type="AlphaFoldDB" id="A0A6A6RR10"/>
<dbReference type="OrthoDB" id="3770443at2759"/>
<organism evidence="4 5">
    <name type="scientific">Massarina eburnea CBS 473.64</name>
    <dbReference type="NCBI Taxonomy" id="1395130"/>
    <lineage>
        <taxon>Eukaryota</taxon>
        <taxon>Fungi</taxon>
        <taxon>Dikarya</taxon>
        <taxon>Ascomycota</taxon>
        <taxon>Pezizomycotina</taxon>
        <taxon>Dothideomycetes</taxon>
        <taxon>Pleosporomycetidae</taxon>
        <taxon>Pleosporales</taxon>
        <taxon>Massarineae</taxon>
        <taxon>Massarinaceae</taxon>
        <taxon>Massarina</taxon>
    </lineage>
</organism>
<feature type="chain" id="PRO_5025499047" evidence="3">
    <location>
        <begin position="20"/>
        <end position="290"/>
    </location>
</feature>
<evidence type="ECO:0000256" key="3">
    <source>
        <dbReference type="SAM" id="SignalP"/>
    </source>
</evidence>
<evidence type="ECO:0000256" key="2">
    <source>
        <dbReference type="SAM" id="Phobius"/>
    </source>
</evidence>
<sequence length="290" mass="32817">MRLFTSATSFLALLTPAFPRTFVKRLPNCQQPGQYVYFTSPNDSIFTYAIGTTWIPYYPLTLKAALILNGFDLSSPANPNSPDKLCGWTVADSVYANRWHHGVITYKDNRSQNVPWLPIPQNSTTLNHTIHQTPPPPPIARQTHRSPSPEILARIHDILLYNTPAADIAIWFTEINGIITCLTMIVLSLGMMLNMMTRRDLLRQVRKQDQQWLENKTDTIEDDGIELVELENGNDNDADAPPAYPRAIEDLESPNPFRDSKMPRAMRGDDGECVSSSMYSREADEVPLRE</sequence>
<evidence type="ECO:0000313" key="4">
    <source>
        <dbReference type="EMBL" id="KAF2637790.1"/>
    </source>
</evidence>
<dbReference type="EMBL" id="MU006792">
    <property type="protein sequence ID" value="KAF2637790.1"/>
    <property type="molecule type" value="Genomic_DNA"/>
</dbReference>
<feature type="region of interest" description="Disordered" evidence="1">
    <location>
        <begin position="231"/>
        <end position="290"/>
    </location>
</feature>
<proteinExistence type="predicted"/>
<dbReference type="Proteomes" id="UP000799753">
    <property type="component" value="Unassembled WGS sequence"/>
</dbReference>
<accession>A0A6A6RR10</accession>
<reference evidence="4" key="1">
    <citation type="journal article" date="2020" name="Stud. Mycol.">
        <title>101 Dothideomycetes genomes: a test case for predicting lifestyles and emergence of pathogens.</title>
        <authorList>
            <person name="Haridas S."/>
            <person name="Albert R."/>
            <person name="Binder M."/>
            <person name="Bloem J."/>
            <person name="Labutti K."/>
            <person name="Salamov A."/>
            <person name="Andreopoulos B."/>
            <person name="Baker S."/>
            <person name="Barry K."/>
            <person name="Bills G."/>
            <person name="Bluhm B."/>
            <person name="Cannon C."/>
            <person name="Castanera R."/>
            <person name="Culley D."/>
            <person name="Daum C."/>
            <person name="Ezra D."/>
            <person name="Gonzalez J."/>
            <person name="Henrissat B."/>
            <person name="Kuo A."/>
            <person name="Liang C."/>
            <person name="Lipzen A."/>
            <person name="Lutzoni F."/>
            <person name="Magnuson J."/>
            <person name="Mondo S."/>
            <person name="Nolan M."/>
            <person name="Ohm R."/>
            <person name="Pangilinan J."/>
            <person name="Park H.-J."/>
            <person name="Ramirez L."/>
            <person name="Alfaro M."/>
            <person name="Sun H."/>
            <person name="Tritt A."/>
            <person name="Yoshinaga Y."/>
            <person name="Zwiers L.-H."/>
            <person name="Turgeon B."/>
            <person name="Goodwin S."/>
            <person name="Spatafora J."/>
            <person name="Crous P."/>
            <person name="Grigoriev I."/>
        </authorList>
    </citation>
    <scope>NUCLEOTIDE SEQUENCE</scope>
    <source>
        <strain evidence="4">CBS 473.64</strain>
    </source>
</reference>
<keyword evidence="2" id="KW-0812">Transmembrane</keyword>